<evidence type="ECO:0000256" key="3">
    <source>
        <dbReference type="ARBA" id="ARBA00022771"/>
    </source>
</evidence>
<dbReference type="InterPro" id="IPR012337">
    <property type="entry name" value="RNaseH-like_sf"/>
</dbReference>
<keyword evidence="5" id="KW-0539">Nucleus</keyword>
<evidence type="ECO:0000256" key="4">
    <source>
        <dbReference type="ARBA" id="ARBA00022833"/>
    </source>
</evidence>
<protein>
    <recommendedName>
        <fullName evidence="7">Zinc finger BED domain-containing protein RICESLEEPER 2-like</fullName>
    </recommendedName>
</protein>
<comment type="caution">
    <text evidence="6">The sequence shown here is derived from an EMBL/GenBank/DDBJ whole genome shotgun (WGS) entry which is preliminary data.</text>
</comment>
<dbReference type="InterPro" id="IPR052035">
    <property type="entry name" value="ZnF_BED_domain_contain"/>
</dbReference>
<sequence length="411" mass="46680">MILPEHPSDAYVFTMKMEILLESTSNKLMVGIRRALLMLEILSRWFFLKLNLSDHRKHQKGVEIPVSAEPQFITTCSYPTIKTFVTLMYSNRKVCFKKAMLFFDRRSPGNVLLKINVIIYPPGRLRDIAFEDFSVLHMGSALARMLRTTFFNFNLEAKIMSITLDNASNNTNAIGKLKLEYDPPMEDRFYHSRCVAHIINLVVPEELLIETTSMDLEFFDDGHATKAKKWFNDSLEGLYNIYYAEYGNPTTESRSEASSSRVSGGNQMTNLFGKLLAAVCRVLKDNSLLPTTQTESTRKKNVITAEKISVLTRDFWCIIPTTWGKGCKKQFLMIKEDHLDAQECKQHTSTLENALDFEDEILDAEVQENEATPLSGEEIALDAASQGTIAFSSGGEEQDFDFDLTNYGIDD</sequence>
<keyword evidence="2" id="KW-0479">Metal-binding</keyword>
<evidence type="ECO:0000256" key="2">
    <source>
        <dbReference type="ARBA" id="ARBA00022723"/>
    </source>
</evidence>
<organism evidence="6">
    <name type="scientific">Tanacetum cinerariifolium</name>
    <name type="common">Dalmatian daisy</name>
    <name type="synonym">Chrysanthemum cinerariifolium</name>
    <dbReference type="NCBI Taxonomy" id="118510"/>
    <lineage>
        <taxon>Eukaryota</taxon>
        <taxon>Viridiplantae</taxon>
        <taxon>Streptophyta</taxon>
        <taxon>Embryophyta</taxon>
        <taxon>Tracheophyta</taxon>
        <taxon>Spermatophyta</taxon>
        <taxon>Magnoliopsida</taxon>
        <taxon>eudicotyledons</taxon>
        <taxon>Gunneridae</taxon>
        <taxon>Pentapetalae</taxon>
        <taxon>asterids</taxon>
        <taxon>campanulids</taxon>
        <taxon>Asterales</taxon>
        <taxon>Asteraceae</taxon>
        <taxon>Asteroideae</taxon>
        <taxon>Anthemideae</taxon>
        <taxon>Anthemidinae</taxon>
        <taxon>Tanacetum</taxon>
    </lineage>
</organism>
<dbReference type="GO" id="GO:0005634">
    <property type="term" value="C:nucleus"/>
    <property type="evidence" value="ECO:0007669"/>
    <property type="project" value="UniProtKB-SubCell"/>
</dbReference>
<reference evidence="6" key="1">
    <citation type="journal article" date="2019" name="Sci. Rep.">
        <title>Draft genome of Tanacetum cinerariifolium, the natural source of mosquito coil.</title>
        <authorList>
            <person name="Yamashiro T."/>
            <person name="Shiraishi A."/>
            <person name="Satake H."/>
            <person name="Nakayama K."/>
        </authorList>
    </citation>
    <scope>NUCLEOTIDE SEQUENCE</scope>
</reference>
<dbReference type="AlphaFoldDB" id="A0A699H528"/>
<comment type="subcellular location">
    <subcellularLocation>
        <location evidence="1">Nucleus</location>
    </subcellularLocation>
</comment>
<accession>A0A699H528</accession>
<keyword evidence="4" id="KW-0862">Zinc</keyword>
<name>A0A699H528_TANCI</name>
<dbReference type="PANTHER" id="PTHR46481">
    <property type="entry name" value="ZINC FINGER BED DOMAIN-CONTAINING PROTEIN 4"/>
    <property type="match status" value="1"/>
</dbReference>
<evidence type="ECO:0008006" key="7">
    <source>
        <dbReference type="Google" id="ProtNLM"/>
    </source>
</evidence>
<dbReference type="EMBL" id="BKCJ010107261">
    <property type="protein sequence ID" value="GEX41979.1"/>
    <property type="molecule type" value="Genomic_DNA"/>
</dbReference>
<gene>
    <name evidence="6" type="ORF">Tci_313954</name>
</gene>
<evidence type="ECO:0000313" key="6">
    <source>
        <dbReference type="EMBL" id="GEX41979.1"/>
    </source>
</evidence>
<proteinExistence type="predicted"/>
<dbReference type="GO" id="GO:0008270">
    <property type="term" value="F:zinc ion binding"/>
    <property type="evidence" value="ECO:0007669"/>
    <property type="project" value="UniProtKB-KW"/>
</dbReference>
<keyword evidence="3" id="KW-0863">Zinc-finger</keyword>
<dbReference type="SUPFAM" id="SSF53098">
    <property type="entry name" value="Ribonuclease H-like"/>
    <property type="match status" value="1"/>
</dbReference>
<dbReference type="PANTHER" id="PTHR46481:SF10">
    <property type="entry name" value="ZINC FINGER BED DOMAIN-CONTAINING PROTEIN 39"/>
    <property type="match status" value="1"/>
</dbReference>
<evidence type="ECO:0000256" key="1">
    <source>
        <dbReference type="ARBA" id="ARBA00004123"/>
    </source>
</evidence>
<evidence type="ECO:0000256" key="5">
    <source>
        <dbReference type="ARBA" id="ARBA00023242"/>
    </source>
</evidence>